<gene>
    <name evidence="3" type="ORF">ALC60_14659</name>
</gene>
<feature type="compositionally biased region" description="Basic and acidic residues" evidence="1">
    <location>
        <begin position="469"/>
        <end position="484"/>
    </location>
</feature>
<keyword evidence="2" id="KW-0732">Signal</keyword>
<accession>A0A151WEL1</accession>
<evidence type="ECO:0000313" key="3">
    <source>
        <dbReference type="EMBL" id="KYQ46237.1"/>
    </source>
</evidence>
<keyword evidence="4" id="KW-1185">Reference proteome</keyword>
<evidence type="ECO:0000313" key="4">
    <source>
        <dbReference type="Proteomes" id="UP000075809"/>
    </source>
</evidence>
<feature type="region of interest" description="Disordered" evidence="1">
    <location>
        <begin position="469"/>
        <end position="513"/>
    </location>
</feature>
<protein>
    <submittedName>
        <fullName evidence="3">Uncharacterized protein</fullName>
    </submittedName>
</protein>
<dbReference type="EMBL" id="KQ983238">
    <property type="protein sequence ID" value="KYQ46237.1"/>
    <property type="molecule type" value="Genomic_DNA"/>
</dbReference>
<proteinExistence type="predicted"/>
<dbReference type="Proteomes" id="UP000075809">
    <property type="component" value="Unassembled WGS sequence"/>
</dbReference>
<evidence type="ECO:0000256" key="2">
    <source>
        <dbReference type="SAM" id="SignalP"/>
    </source>
</evidence>
<name>A0A151WEL1_9HYME</name>
<reference evidence="3 4" key="1">
    <citation type="submission" date="2015-09" db="EMBL/GenBank/DDBJ databases">
        <title>Trachymyrmex zeteki WGS genome.</title>
        <authorList>
            <person name="Nygaard S."/>
            <person name="Hu H."/>
            <person name="Boomsma J."/>
            <person name="Zhang G."/>
        </authorList>
    </citation>
    <scope>NUCLEOTIDE SEQUENCE [LARGE SCALE GENOMIC DNA]</scope>
    <source>
        <strain evidence="3">Tzet28-1</strain>
        <tissue evidence="3">Whole body</tissue>
    </source>
</reference>
<dbReference type="OrthoDB" id="5219169at2759"/>
<evidence type="ECO:0000256" key="1">
    <source>
        <dbReference type="SAM" id="MobiDB-lite"/>
    </source>
</evidence>
<organism evidence="3 4">
    <name type="scientific">Mycetomoellerius zeteki</name>
    <dbReference type="NCBI Taxonomy" id="64791"/>
    <lineage>
        <taxon>Eukaryota</taxon>
        <taxon>Metazoa</taxon>
        <taxon>Ecdysozoa</taxon>
        <taxon>Arthropoda</taxon>
        <taxon>Hexapoda</taxon>
        <taxon>Insecta</taxon>
        <taxon>Pterygota</taxon>
        <taxon>Neoptera</taxon>
        <taxon>Endopterygota</taxon>
        <taxon>Hymenoptera</taxon>
        <taxon>Apocrita</taxon>
        <taxon>Aculeata</taxon>
        <taxon>Formicoidea</taxon>
        <taxon>Formicidae</taxon>
        <taxon>Myrmicinae</taxon>
        <taxon>Mycetomoellerius</taxon>
    </lineage>
</organism>
<dbReference type="AlphaFoldDB" id="A0A151WEL1"/>
<feature type="signal peptide" evidence="2">
    <location>
        <begin position="1"/>
        <end position="16"/>
    </location>
</feature>
<feature type="compositionally biased region" description="Polar residues" evidence="1">
    <location>
        <begin position="485"/>
        <end position="504"/>
    </location>
</feature>
<dbReference type="KEGG" id="mzt:108730972"/>
<sequence length="676" mass="80095">MKKILLATTLVLVTVCENILMENSPCRLLEPAWLCDKQLWNRKIKRIPRADIPSETEESLNYDDRQFPRISDTRFISESRKLPPMAIIRRHDLARFDLSSDKSKLDSAKPRVLISIGIQEEKDAGYDLQENCSTRKNYCKQNWQIQQPFYVEEPRWVDVDVDYIDSSSIDNSDPYILTRGKKIYRINDPEQARKTIEATLDYPNKKLLIPNKKLLIKSRVRRFTETNEGSQVKIADENNRRMKEKNHYDSFEDINRDANNNAIIGIENTFEKPLKIDKSSEDEQMESTNYVFNKKYEKADLKNLTKRSSRDFTKQNQIFRNNDGTITEFIKQKGKIQREEIFNDTDDSKIEKLDQVKRFNNRKSHFAINNINKKFMLLKNRLPKTYKKREIYDTNFKKNVEKNETETYEQMKNKDYVEKLNDLSIPDNHLTLSQDKDLINNGIEGLNKIDTDRNKFIEKTWKLHYRKKLEESEGEAKNKEDKSEINNNIGVTDSQLTNEYNSRNSETKISNDRQKRNICKDCQITSEFQENEWLKEIEKKIQLSLERRDKHSDILEHLSQSEPYIISRGKKRQNFGVEDLFSLSNPRIMNDENRAKIISSPIAESLKTLLMEMSRYNNDNFNIKANELSNQRLTPRDRRRGTLDEILTTYDPYYVVRGKRMNQNQKNVLFETDTRQ</sequence>
<feature type="chain" id="PRO_5007591157" evidence="2">
    <location>
        <begin position="17"/>
        <end position="676"/>
    </location>
</feature>